<keyword evidence="2" id="KW-0104">Cadmium</keyword>
<accession>A0AAV9CN14</accession>
<feature type="domain" description="Peptidase C83" evidence="6">
    <location>
        <begin position="1"/>
        <end position="224"/>
    </location>
</feature>
<evidence type="ECO:0000256" key="2">
    <source>
        <dbReference type="ARBA" id="ARBA00022539"/>
    </source>
</evidence>
<dbReference type="GO" id="GO:0046872">
    <property type="term" value="F:metal ion binding"/>
    <property type="evidence" value="ECO:0007669"/>
    <property type="project" value="UniProtKB-KW"/>
</dbReference>
<dbReference type="GO" id="GO:0016756">
    <property type="term" value="F:glutathione gamma-glutamylcysteinyltransferase activity"/>
    <property type="evidence" value="ECO:0007669"/>
    <property type="project" value="UniProtKB-EC"/>
</dbReference>
<dbReference type="GO" id="GO:0098849">
    <property type="term" value="P:cellular detoxification of cadmium ion"/>
    <property type="evidence" value="ECO:0007669"/>
    <property type="project" value="TreeGrafter"/>
</dbReference>
<evidence type="ECO:0000256" key="3">
    <source>
        <dbReference type="ARBA" id="ARBA00022679"/>
    </source>
</evidence>
<dbReference type="Gene3D" id="3.90.70.30">
    <property type="entry name" value="Phytochelatin synthase, N-terminal domain"/>
    <property type="match status" value="1"/>
</dbReference>
<dbReference type="Proteomes" id="UP001180020">
    <property type="component" value="Unassembled WGS sequence"/>
</dbReference>
<dbReference type="AlphaFoldDB" id="A0AAV9CN14"/>
<dbReference type="PANTHER" id="PTHR33447:SF2">
    <property type="entry name" value="GLUTATHIONE GAMMA-GLUTAMYLCYSTEINYLTRANSFERASE"/>
    <property type="match status" value="1"/>
</dbReference>
<evidence type="ECO:0000313" key="8">
    <source>
        <dbReference type="Proteomes" id="UP001180020"/>
    </source>
</evidence>
<dbReference type="SUPFAM" id="SSF54001">
    <property type="entry name" value="Cysteine proteinases"/>
    <property type="match status" value="1"/>
</dbReference>
<dbReference type="Pfam" id="PF05023">
    <property type="entry name" value="Phytochelatin"/>
    <property type="match status" value="1"/>
</dbReference>
<reference evidence="7" key="2">
    <citation type="submission" date="2023-06" db="EMBL/GenBank/DDBJ databases">
        <authorList>
            <person name="Ma L."/>
            <person name="Liu K.-W."/>
            <person name="Li Z."/>
            <person name="Hsiao Y.-Y."/>
            <person name="Qi Y."/>
            <person name="Fu T."/>
            <person name="Tang G."/>
            <person name="Zhang D."/>
            <person name="Sun W.-H."/>
            <person name="Liu D.-K."/>
            <person name="Li Y."/>
            <person name="Chen G.-Z."/>
            <person name="Liu X.-D."/>
            <person name="Liao X.-Y."/>
            <person name="Jiang Y.-T."/>
            <person name="Yu X."/>
            <person name="Hao Y."/>
            <person name="Huang J."/>
            <person name="Zhao X.-W."/>
            <person name="Ke S."/>
            <person name="Chen Y.-Y."/>
            <person name="Wu W.-L."/>
            <person name="Hsu J.-L."/>
            <person name="Lin Y.-F."/>
            <person name="Huang M.-D."/>
            <person name="Li C.-Y."/>
            <person name="Huang L."/>
            <person name="Wang Z.-W."/>
            <person name="Zhao X."/>
            <person name="Zhong W.-Y."/>
            <person name="Peng D.-H."/>
            <person name="Ahmad S."/>
            <person name="Lan S."/>
            <person name="Zhang J.-S."/>
            <person name="Tsai W.-C."/>
            <person name="Van De Peer Y."/>
            <person name="Liu Z.-J."/>
        </authorList>
    </citation>
    <scope>NUCLEOTIDE SEQUENCE</scope>
    <source>
        <strain evidence="7">CP</strain>
        <tissue evidence="7">Leaves</tissue>
    </source>
</reference>
<proteinExistence type="predicted"/>
<dbReference type="InterPro" id="IPR040409">
    <property type="entry name" value="PCS-like"/>
</dbReference>
<evidence type="ECO:0000313" key="7">
    <source>
        <dbReference type="EMBL" id="KAK1289582.1"/>
    </source>
</evidence>
<dbReference type="EC" id="2.3.2.15" evidence="1"/>
<keyword evidence="3" id="KW-0808">Transferase</keyword>
<reference evidence="7" key="1">
    <citation type="journal article" date="2023" name="Nat. Commun.">
        <title>Diploid and tetraploid genomes of Acorus and the evolution of monocots.</title>
        <authorList>
            <person name="Ma L."/>
            <person name="Liu K.W."/>
            <person name="Li Z."/>
            <person name="Hsiao Y.Y."/>
            <person name="Qi Y."/>
            <person name="Fu T."/>
            <person name="Tang G.D."/>
            <person name="Zhang D."/>
            <person name="Sun W.H."/>
            <person name="Liu D.K."/>
            <person name="Li Y."/>
            <person name="Chen G.Z."/>
            <person name="Liu X.D."/>
            <person name="Liao X.Y."/>
            <person name="Jiang Y.T."/>
            <person name="Yu X."/>
            <person name="Hao Y."/>
            <person name="Huang J."/>
            <person name="Zhao X.W."/>
            <person name="Ke S."/>
            <person name="Chen Y.Y."/>
            <person name="Wu W.L."/>
            <person name="Hsu J.L."/>
            <person name="Lin Y.F."/>
            <person name="Huang M.D."/>
            <person name="Li C.Y."/>
            <person name="Huang L."/>
            <person name="Wang Z.W."/>
            <person name="Zhao X."/>
            <person name="Zhong W.Y."/>
            <person name="Peng D.H."/>
            <person name="Ahmad S."/>
            <person name="Lan S."/>
            <person name="Zhang J.S."/>
            <person name="Tsai W.C."/>
            <person name="Van de Peer Y."/>
            <person name="Liu Z.J."/>
        </authorList>
    </citation>
    <scope>NUCLEOTIDE SEQUENCE</scope>
    <source>
        <strain evidence="7">CP</strain>
    </source>
</reference>
<dbReference type="InterPro" id="IPR015407">
    <property type="entry name" value="Phytochelatin_synthase_C"/>
</dbReference>
<dbReference type="Pfam" id="PF09328">
    <property type="entry name" value="Phytochelatin_C"/>
    <property type="match status" value="1"/>
</dbReference>
<sequence length="499" mass="54451">MAMPGFYRRVLPSPPAVEFASSEGKRLFSEALQNGTMEGFFKLISHFQTQSEPAYCGLASISMVLNALSIDPGRKWKGPWRWFDESMLDCCEPLETVRDKGISFGKVACLASCAGAKVEAFRTTQSDIDDFRKHVIKCTSSDDCHLIASYHRRPFKQIAKCGSIFVEVKGVNATIRTPDLLEDFTNFTNVYAHFKASKTTISALYLDTFQLKDDAEMNLWPLSCRHDSWIGTAKYLIDDVPLLLKSEALKSVSDVVSIVLESLPPDAMEFIKWVAEVRRQEDTGSNLSKEEKGRLSAKEEVLQQVHETELFRSVTECLSSASSCCRNISSSENKDALTAIAASIGCQGAELLSGTLGNRRGFCCGATCVTCVKVNGDQPATVVSGTVVSGGSKQGVDILVPVSQTDQRSSFCSDTGTCAVMHPASNDIFTVLLLSLPPHTWSGIIDEKLSSEIQSLIKIESLPVVLQEEVVSTNIIAIDRLLQKEAEGERKGRKAGGGS</sequence>
<protein>
    <recommendedName>
        <fullName evidence="1">glutathione gamma-glutamylcysteinyltransferase</fullName>
        <ecNumber evidence="1">2.3.2.15</ecNumber>
    </recommendedName>
</protein>
<dbReference type="InterPro" id="IPR007719">
    <property type="entry name" value="PCS_N"/>
</dbReference>
<dbReference type="GO" id="GO:0010273">
    <property type="term" value="P:detoxification of copper ion"/>
    <property type="evidence" value="ECO:0007669"/>
    <property type="project" value="TreeGrafter"/>
</dbReference>
<evidence type="ECO:0000259" key="6">
    <source>
        <dbReference type="PROSITE" id="PS51443"/>
    </source>
</evidence>
<evidence type="ECO:0000256" key="5">
    <source>
        <dbReference type="ARBA" id="ARBA00023315"/>
    </source>
</evidence>
<dbReference type="GO" id="GO:0046938">
    <property type="term" value="P:phytochelatin biosynthetic process"/>
    <property type="evidence" value="ECO:0007669"/>
    <property type="project" value="InterPro"/>
</dbReference>
<name>A0AAV9CN14_ACOCL</name>
<gene>
    <name evidence="7" type="primary">PCS1</name>
    <name evidence="7" type="ORF">QJS10_CPB18g02021</name>
</gene>
<dbReference type="InterPro" id="IPR038156">
    <property type="entry name" value="PCS_N_sf"/>
</dbReference>
<dbReference type="EMBL" id="JAUJYO010000018">
    <property type="protein sequence ID" value="KAK1289582.1"/>
    <property type="molecule type" value="Genomic_DNA"/>
</dbReference>
<dbReference type="PANTHER" id="PTHR33447">
    <property type="entry name" value="GLUTATHIONE GAMMA-GLUTAMYLCYSTEINYLTRANSFERASE"/>
    <property type="match status" value="1"/>
</dbReference>
<organism evidence="7 8">
    <name type="scientific">Acorus calamus</name>
    <name type="common">Sweet flag</name>
    <dbReference type="NCBI Taxonomy" id="4465"/>
    <lineage>
        <taxon>Eukaryota</taxon>
        <taxon>Viridiplantae</taxon>
        <taxon>Streptophyta</taxon>
        <taxon>Embryophyta</taxon>
        <taxon>Tracheophyta</taxon>
        <taxon>Spermatophyta</taxon>
        <taxon>Magnoliopsida</taxon>
        <taxon>Liliopsida</taxon>
        <taxon>Acoraceae</taxon>
        <taxon>Acorus</taxon>
    </lineage>
</organism>
<dbReference type="PROSITE" id="PS51443">
    <property type="entry name" value="PCS"/>
    <property type="match status" value="1"/>
</dbReference>
<keyword evidence="5" id="KW-0012">Acyltransferase</keyword>
<keyword evidence="8" id="KW-1185">Reference proteome</keyword>
<evidence type="ECO:0000256" key="4">
    <source>
        <dbReference type="ARBA" id="ARBA00022723"/>
    </source>
</evidence>
<keyword evidence="4" id="KW-0479">Metal-binding</keyword>
<evidence type="ECO:0000256" key="1">
    <source>
        <dbReference type="ARBA" id="ARBA00012468"/>
    </source>
</evidence>
<comment type="caution">
    <text evidence="7">The sequence shown here is derived from an EMBL/GenBank/DDBJ whole genome shotgun (WGS) entry which is preliminary data.</text>
</comment>
<dbReference type="InterPro" id="IPR038765">
    <property type="entry name" value="Papain-like_cys_pep_sf"/>
</dbReference>